<dbReference type="AlphaFoldDB" id="A0A653CQX6"/>
<evidence type="ECO:0000256" key="4">
    <source>
        <dbReference type="PROSITE-ProRule" id="PRU00134"/>
    </source>
</evidence>
<proteinExistence type="predicted"/>
<dbReference type="PROSITE" id="PS01360">
    <property type="entry name" value="ZF_MYND_1"/>
    <property type="match status" value="2"/>
</dbReference>
<evidence type="ECO:0000256" key="2">
    <source>
        <dbReference type="ARBA" id="ARBA00022771"/>
    </source>
</evidence>
<evidence type="ECO:0000259" key="5">
    <source>
        <dbReference type="PROSITE" id="PS50865"/>
    </source>
</evidence>
<dbReference type="PROSITE" id="PS50865">
    <property type="entry name" value="ZF_MYND_2"/>
    <property type="match status" value="2"/>
</dbReference>
<keyword evidence="7" id="KW-1185">Reference proteome</keyword>
<name>A0A653CQX6_CALMS</name>
<dbReference type="Proteomes" id="UP000410492">
    <property type="component" value="Unassembled WGS sequence"/>
</dbReference>
<reference evidence="6 7" key="1">
    <citation type="submission" date="2019-01" db="EMBL/GenBank/DDBJ databases">
        <authorList>
            <person name="Sayadi A."/>
        </authorList>
    </citation>
    <scope>NUCLEOTIDE SEQUENCE [LARGE SCALE GENOMIC DNA]</scope>
</reference>
<keyword evidence="1" id="KW-0479">Metal-binding</keyword>
<dbReference type="Pfam" id="PF01753">
    <property type="entry name" value="zf-MYND"/>
    <property type="match status" value="2"/>
</dbReference>
<keyword evidence="2 4" id="KW-0863">Zinc-finger</keyword>
<feature type="domain" description="MYND-type" evidence="5">
    <location>
        <begin position="116"/>
        <end position="153"/>
    </location>
</feature>
<evidence type="ECO:0000313" key="7">
    <source>
        <dbReference type="Proteomes" id="UP000410492"/>
    </source>
</evidence>
<dbReference type="PANTHER" id="PTHR28069">
    <property type="entry name" value="GH20023P"/>
    <property type="match status" value="1"/>
</dbReference>
<dbReference type="Pfam" id="PF20179">
    <property type="entry name" value="MSS51_C"/>
    <property type="match status" value="1"/>
</dbReference>
<dbReference type="EMBL" id="CAACVG010008368">
    <property type="protein sequence ID" value="VEN49483.1"/>
    <property type="molecule type" value="Genomic_DNA"/>
</dbReference>
<sequence>MDFLAGLYPPEVYCMVYYPNVCHVCKTVDKNLKRCSKCKSLNYCSKIHQQIDWPIHKHLCRVITSTNKIIGNRKKENINFDDIRQIQSLCAILWEEQLGRKLDRFEQNMLQFPRICAVCYTDNVEINCEACLNASYCSKEHQEVHKKLHEKYCAQLKLCMDLDIKYLDYCIDQDAEKLFEDRNPWMLGCDRTFCIPENIKHFPMDLKGVLNYFNIQDSSLDSMKCVFKLDTVAAASLLMYCLELYSLVKERSFMKSKLIIHIVGADYTEVSFYWDLIVQFCMKWLKNITELKFYVIGPEVKPNTYKCDLSSVEFLGDLYHNVIDRIDKPDIVVSFNNGIHEFCGSDTDMWHESIKRLLEYANVPLVLTAYTMQEIEKDVAIVTNVTNGKIVMGPEENPFRSLRPIRNHDDQSVPVFYKNGYFAILYI</sequence>
<evidence type="ECO:0000256" key="1">
    <source>
        <dbReference type="ARBA" id="ARBA00022723"/>
    </source>
</evidence>
<dbReference type="GO" id="GO:0008270">
    <property type="term" value="F:zinc ion binding"/>
    <property type="evidence" value="ECO:0007669"/>
    <property type="project" value="UniProtKB-KW"/>
</dbReference>
<dbReference type="Gene3D" id="6.10.140.2220">
    <property type="match status" value="2"/>
</dbReference>
<dbReference type="InterPro" id="IPR046824">
    <property type="entry name" value="Mss51-like_C"/>
</dbReference>
<dbReference type="PANTHER" id="PTHR28069:SF2">
    <property type="entry name" value="GH20023P"/>
    <property type="match status" value="1"/>
</dbReference>
<protein>
    <recommendedName>
        <fullName evidence="5">MYND-type domain-containing protein</fullName>
    </recommendedName>
</protein>
<evidence type="ECO:0000313" key="6">
    <source>
        <dbReference type="EMBL" id="VEN49483.1"/>
    </source>
</evidence>
<keyword evidence="3" id="KW-0862">Zinc</keyword>
<organism evidence="6 7">
    <name type="scientific">Callosobruchus maculatus</name>
    <name type="common">Southern cowpea weevil</name>
    <name type="synonym">Pulse bruchid</name>
    <dbReference type="NCBI Taxonomy" id="64391"/>
    <lineage>
        <taxon>Eukaryota</taxon>
        <taxon>Metazoa</taxon>
        <taxon>Ecdysozoa</taxon>
        <taxon>Arthropoda</taxon>
        <taxon>Hexapoda</taxon>
        <taxon>Insecta</taxon>
        <taxon>Pterygota</taxon>
        <taxon>Neoptera</taxon>
        <taxon>Endopterygota</taxon>
        <taxon>Coleoptera</taxon>
        <taxon>Polyphaga</taxon>
        <taxon>Cucujiformia</taxon>
        <taxon>Chrysomeloidea</taxon>
        <taxon>Chrysomelidae</taxon>
        <taxon>Bruchinae</taxon>
        <taxon>Bruchini</taxon>
        <taxon>Callosobruchus</taxon>
    </lineage>
</organism>
<evidence type="ECO:0000256" key="3">
    <source>
        <dbReference type="ARBA" id="ARBA00022833"/>
    </source>
</evidence>
<feature type="domain" description="MYND-type" evidence="5">
    <location>
        <begin position="22"/>
        <end position="60"/>
    </location>
</feature>
<dbReference type="OrthoDB" id="5282002at2759"/>
<accession>A0A653CQX6</accession>
<gene>
    <name evidence="6" type="ORF">CALMAC_LOCUS10585</name>
</gene>
<dbReference type="SUPFAM" id="SSF144232">
    <property type="entry name" value="HIT/MYND zinc finger-like"/>
    <property type="match status" value="2"/>
</dbReference>
<dbReference type="InterPro" id="IPR002893">
    <property type="entry name" value="Znf_MYND"/>
</dbReference>